<dbReference type="AlphaFoldDB" id="A0A1S2Z1M1"/>
<sequence>MKTENKEKNNDMISDLPDCVLLYILSLLNTKDAVQTCILSTRWKNLWKNLPTLRLNSTHLETFQSFAKFVYGILSLRDSTTSLHILDFHRSGIIWPSLLKKILKYAVSHNVQRLNINVSDVVSHLPSCLFSCQTLTSLNLSFKYATVLFPYALNLPALTNLSLKCLIFCAGDDGRVEPFSTLKLLNSLIIKYCKVRDAQNLCISSVTLVNLTMISCPYSFTEFKFELSTPCLLKFKFWGIPIQKLCGSNNNLYSTKHVDINVAMVLNSMDTPFLLLKWLAELANIESLIVSVTTLQVLSIVPDLFKVEFPFLRNLKSLKVKLRDIELEQAVAMSQTEAVELGVAFDAEFEPFSFVPDGIIDFLIQNSPFVDVNIIDF</sequence>
<dbReference type="GeneID" id="101508108"/>
<dbReference type="Pfam" id="PF00646">
    <property type="entry name" value="F-box"/>
    <property type="match status" value="1"/>
</dbReference>
<evidence type="ECO:0000313" key="3">
    <source>
        <dbReference type="RefSeq" id="XP_004513378.1"/>
    </source>
</evidence>
<accession>A0A1S2Z1M1</accession>
<protein>
    <submittedName>
        <fullName evidence="3">F-box/FBD/LRR-repeat protein At1g16930-like</fullName>
    </submittedName>
</protein>
<dbReference type="InterPro" id="IPR036047">
    <property type="entry name" value="F-box-like_dom_sf"/>
</dbReference>
<keyword evidence="2" id="KW-1185">Reference proteome</keyword>
<dbReference type="PANTHER" id="PTHR32212:SF269">
    <property type="entry name" value="F-BOX_RNI_FBD-LIKE DOMAIN PROTEIN"/>
    <property type="match status" value="1"/>
</dbReference>
<name>A0A1S2Z1M1_CICAR</name>
<dbReference type="Proteomes" id="UP000087171">
    <property type="component" value="Unplaced"/>
</dbReference>
<dbReference type="SUPFAM" id="SSF81383">
    <property type="entry name" value="F-box domain"/>
    <property type="match status" value="1"/>
</dbReference>
<reference evidence="3" key="1">
    <citation type="submission" date="2025-08" db="UniProtKB">
        <authorList>
            <consortium name="RefSeq"/>
        </authorList>
    </citation>
    <scope>IDENTIFICATION</scope>
    <source>
        <tissue evidence="3">Etiolated seedlings</tissue>
    </source>
</reference>
<evidence type="ECO:0000313" key="2">
    <source>
        <dbReference type="Proteomes" id="UP000087171"/>
    </source>
</evidence>
<dbReference type="PANTHER" id="PTHR32212">
    <property type="entry name" value="CYCLIN-LIKE F-BOX"/>
    <property type="match status" value="1"/>
</dbReference>
<dbReference type="InterPro" id="IPR053781">
    <property type="entry name" value="F-box_AtFBL13-like"/>
</dbReference>
<proteinExistence type="predicted"/>
<evidence type="ECO:0000259" key="1">
    <source>
        <dbReference type="PROSITE" id="PS50181"/>
    </source>
</evidence>
<dbReference type="OrthoDB" id="1848700at2759"/>
<dbReference type="InterPro" id="IPR001810">
    <property type="entry name" value="F-box_dom"/>
</dbReference>
<dbReference type="STRING" id="3827.A0A1S2Z1M1"/>
<dbReference type="SUPFAM" id="SSF52058">
    <property type="entry name" value="L domain-like"/>
    <property type="match status" value="1"/>
</dbReference>
<feature type="domain" description="F-box" evidence="1">
    <location>
        <begin position="10"/>
        <end position="66"/>
    </location>
</feature>
<gene>
    <name evidence="3" type="primary">LOC101508108</name>
</gene>
<dbReference type="CDD" id="cd22160">
    <property type="entry name" value="F-box_AtFBL13-like"/>
    <property type="match status" value="1"/>
</dbReference>
<dbReference type="SMART" id="SM00256">
    <property type="entry name" value="FBOX"/>
    <property type="match status" value="1"/>
</dbReference>
<organism evidence="2 3">
    <name type="scientific">Cicer arietinum</name>
    <name type="common">Chickpea</name>
    <name type="synonym">Garbanzo</name>
    <dbReference type="NCBI Taxonomy" id="3827"/>
    <lineage>
        <taxon>Eukaryota</taxon>
        <taxon>Viridiplantae</taxon>
        <taxon>Streptophyta</taxon>
        <taxon>Embryophyta</taxon>
        <taxon>Tracheophyta</taxon>
        <taxon>Spermatophyta</taxon>
        <taxon>Magnoliopsida</taxon>
        <taxon>eudicotyledons</taxon>
        <taxon>Gunneridae</taxon>
        <taxon>Pentapetalae</taxon>
        <taxon>rosids</taxon>
        <taxon>fabids</taxon>
        <taxon>Fabales</taxon>
        <taxon>Fabaceae</taxon>
        <taxon>Papilionoideae</taxon>
        <taxon>50 kb inversion clade</taxon>
        <taxon>NPAAA clade</taxon>
        <taxon>Hologalegina</taxon>
        <taxon>IRL clade</taxon>
        <taxon>Cicereae</taxon>
        <taxon>Cicer</taxon>
    </lineage>
</organism>
<dbReference type="RefSeq" id="XP_004513378.1">
    <property type="nucleotide sequence ID" value="XM_004513321.3"/>
</dbReference>
<dbReference type="PaxDb" id="3827-XP_004513378.1"/>
<dbReference type="eggNOG" id="ENOG502RYTW">
    <property type="taxonomic scope" value="Eukaryota"/>
</dbReference>
<dbReference type="Gene3D" id="1.20.1280.50">
    <property type="match status" value="1"/>
</dbReference>
<dbReference type="KEGG" id="cam:101508108"/>
<dbReference type="PROSITE" id="PS50181">
    <property type="entry name" value="FBOX"/>
    <property type="match status" value="1"/>
</dbReference>